<dbReference type="EMBL" id="PP179316">
    <property type="protein sequence ID" value="XAI69934.1"/>
    <property type="molecule type" value="Genomic_DNA"/>
</dbReference>
<accession>A0AAU6W176</accession>
<feature type="compositionally biased region" description="Basic and acidic residues" evidence="1">
    <location>
        <begin position="85"/>
        <end position="104"/>
    </location>
</feature>
<protein>
    <submittedName>
        <fullName evidence="3">Endolysin-like protein</fullName>
    </submittedName>
</protein>
<evidence type="ECO:0000256" key="1">
    <source>
        <dbReference type="SAM" id="MobiDB-lite"/>
    </source>
</evidence>
<feature type="transmembrane region" description="Helical" evidence="2">
    <location>
        <begin position="12"/>
        <end position="30"/>
    </location>
</feature>
<evidence type="ECO:0000313" key="3">
    <source>
        <dbReference type="EMBL" id="XAI69934.1"/>
    </source>
</evidence>
<keyword evidence="2" id="KW-0472">Membrane</keyword>
<keyword evidence="2" id="KW-1133">Transmembrane helix</keyword>
<reference evidence="3" key="1">
    <citation type="journal article" date="2024" name="J. Gen. Virol.">
        <title>Novel phages of Pseudomonas syringae unveil numerous potential auxiliary metabolic genes.</title>
        <authorList>
            <person name="Feltin C."/>
            <person name="Garneau J.R."/>
            <person name="Morris C.E."/>
            <person name="Berard A."/>
            <person name="Torres-Barcelo C."/>
        </authorList>
    </citation>
    <scope>NUCLEOTIDE SEQUENCE</scope>
</reference>
<sequence length="104" mass="10878">MLTALFTQFAPYIVGIIGVIAGVFGIYVGGKKAGKAEVQSAAVKAKAAETMAEAKTIVEQATATAKGVTDVQSDINKLNSGDAASRLRDEWNREEPAASPDKDH</sequence>
<evidence type="ECO:0000256" key="2">
    <source>
        <dbReference type="SAM" id="Phobius"/>
    </source>
</evidence>
<gene>
    <name evidence="3" type="ORF">Pavpe01_00022</name>
</gene>
<organism evidence="3">
    <name type="scientific">Pseudomonas phage Pavpe01</name>
    <dbReference type="NCBI Taxonomy" id="3138545"/>
    <lineage>
        <taxon>Viruses</taxon>
    </lineage>
</organism>
<proteinExistence type="predicted"/>
<name>A0AAU6W176_9VIRU</name>
<feature type="region of interest" description="Disordered" evidence="1">
    <location>
        <begin position="77"/>
        <end position="104"/>
    </location>
</feature>
<keyword evidence="2" id="KW-0812">Transmembrane</keyword>